<keyword evidence="1" id="KW-1133">Transmembrane helix</keyword>
<dbReference type="GeneID" id="24562840"/>
<dbReference type="KEGG" id="bbig:BBBOND_0106080"/>
<accession>A0A061D5W6</accession>
<organism evidence="2 3">
    <name type="scientific">Babesia bigemina</name>
    <dbReference type="NCBI Taxonomy" id="5866"/>
    <lineage>
        <taxon>Eukaryota</taxon>
        <taxon>Sar</taxon>
        <taxon>Alveolata</taxon>
        <taxon>Apicomplexa</taxon>
        <taxon>Aconoidasida</taxon>
        <taxon>Piroplasmida</taxon>
        <taxon>Babesiidae</taxon>
        <taxon>Babesia</taxon>
    </lineage>
</organism>
<sequence>MDRHKECERVLKTAAVQQCKERGNLIRQDFVTIATVTAEDVLPVNDAGEFVRQIISDNAAVDKAVLRGACSILLDTLALIKHKKEQSSSNDNTAFDNKSTLAFVSGAIKGQPFQENSVSANLCHIVDRNGNSCFEDRDDGAVFNDFDDGFYELNVLQDDVVESSSDASASDDDQEVMNTYITSYRNRYGNQALTVLSDNGSTKKTHQGGILIDETAKIPRNLHMQQLFGVTGQTHADIVSNAFEPYYDHGIVSNPSTRENGVTHYVGGMYPPLHTYYSKDDKGRTSAVGLVSQNCLRRTFSPKKQNFADRLLQQSKQNKSGAMPFALLARDAERGNNGKDALLINETVIRHHASPIAAPIEHVAFIGKDKIRTFKCNIYTARILPNMVAQQQEVCSSLFTSEVSQGRMLSRMVQKLMRYEYVNSGTAAMWRGSTDAIAKAISNIEWGCLWQDWNYFSGGLLTEIDMQRIKQHLMLLTERGITDKTTILRNVCSEFAAHLSKTKEANVQGASNVTETMQQIVSKYIAEVLAAFDERYCDLRNIIYMDLRSINNRGFQQTVTSILESKGIDDGLKAGSHIKESVVYVDREIETKMRLELLPTHRAEAADLLSLTSVDEIVGEDIMQNPDLSGEPFLNMLSLPQHPAANARQLNITSTALDLCKKCFEGYKNGSFCLEKNKTAKGLTVLNSLVTLLKNYEKPFSGARNLRDFLGAAHWVPDEIATWILSAFYERAPSNDYIINSKGLQKLMCYILWLSIYLAGGSYTYNFTALKNVDLKTKRRLYPIFDKCVHIAGLVATSAAKSTAYTIELPLKCIPKTNTSAFGGLTNSITSYGKRSRR</sequence>
<evidence type="ECO:0000256" key="1">
    <source>
        <dbReference type="SAM" id="Phobius"/>
    </source>
</evidence>
<name>A0A061D5W6_BABBI</name>
<evidence type="ECO:0000313" key="3">
    <source>
        <dbReference type="Proteomes" id="UP000033188"/>
    </source>
</evidence>
<keyword evidence="1" id="KW-0812">Transmembrane</keyword>
<dbReference type="EMBL" id="LK391707">
    <property type="protein sequence ID" value="CDR94299.1"/>
    <property type="molecule type" value="Genomic_DNA"/>
</dbReference>
<feature type="transmembrane region" description="Helical" evidence="1">
    <location>
        <begin position="750"/>
        <end position="770"/>
    </location>
</feature>
<protein>
    <submittedName>
        <fullName evidence="2">Uncharacterized protein</fullName>
    </submittedName>
</protein>
<keyword evidence="3" id="KW-1185">Reference proteome</keyword>
<gene>
    <name evidence="2" type="ORF">BBBOND_0106080</name>
</gene>
<dbReference type="Proteomes" id="UP000033188">
    <property type="component" value="Chromosome 1"/>
</dbReference>
<evidence type="ECO:0000313" key="2">
    <source>
        <dbReference type="EMBL" id="CDR94299.1"/>
    </source>
</evidence>
<keyword evidence="1" id="KW-0472">Membrane</keyword>
<dbReference type="OrthoDB" id="360567at2759"/>
<dbReference type="AlphaFoldDB" id="A0A061D5W6"/>
<reference evidence="3" key="1">
    <citation type="journal article" date="2014" name="Nucleic Acids Res.">
        <title>The evolutionary dynamics of variant antigen genes in Babesia reveal a history of genomic innovation underlying host-parasite interaction.</title>
        <authorList>
            <person name="Jackson A.P."/>
            <person name="Otto T.D."/>
            <person name="Darby A."/>
            <person name="Ramaprasad A."/>
            <person name="Xia D."/>
            <person name="Echaide I.E."/>
            <person name="Farber M."/>
            <person name="Gahlot S."/>
            <person name="Gamble J."/>
            <person name="Gupta D."/>
            <person name="Gupta Y."/>
            <person name="Jackson L."/>
            <person name="Malandrin L."/>
            <person name="Malas T.B."/>
            <person name="Moussa E."/>
            <person name="Nair M."/>
            <person name="Reid A.J."/>
            <person name="Sanders M."/>
            <person name="Sharma J."/>
            <person name="Tracey A."/>
            <person name="Quail M.A."/>
            <person name="Weir W."/>
            <person name="Wastling J.M."/>
            <person name="Hall N."/>
            <person name="Willadsen P."/>
            <person name="Lingelbach K."/>
            <person name="Shiels B."/>
            <person name="Tait A."/>
            <person name="Berriman M."/>
            <person name="Allred D.R."/>
            <person name="Pain A."/>
        </authorList>
    </citation>
    <scope>NUCLEOTIDE SEQUENCE [LARGE SCALE GENOMIC DNA]</scope>
    <source>
        <strain evidence="3">Bond</strain>
    </source>
</reference>
<dbReference type="RefSeq" id="XP_012766485.1">
    <property type="nucleotide sequence ID" value="XM_012911031.1"/>
</dbReference>
<proteinExistence type="predicted"/>
<dbReference type="VEuPathDB" id="PiroplasmaDB:BBBOND_0106080"/>